<evidence type="ECO:0000256" key="4">
    <source>
        <dbReference type="ARBA" id="ARBA00023172"/>
    </source>
</evidence>
<keyword evidence="6" id="KW-1133">Transmembrane helix</keyword>
<dbReference type="EMBL" id="DVOE01000044">
    <property type="protein sequence ID" value="HIU98791.1"/>
    <property type="molecule type" value="Genomic_DNA"/>
</dbReference>
<dbReference type="PANTHER" id="PTHR30563">
    <property type="entry name" value="DNA RECOMBINATION PROTEIN RMUC"/>
    <property type="match status" value="1"/>
</dbReference>
<comment type="similarity">
    <text evidence="2">Belongs to the RmuC family.</text>
</comment>
<feature type="transmembrane region" description="Helical" evidence="6">
    <location>
        <begin position="6"/>
        <end position="28"/>
    </location>
</feature>
<evidence type="ECO:0000256" key="2">
    <source>
        <dbReference type="ARBA" id="ARBA00009840"/>
    </source>
</evidence>
<dbReference type="PANTHER" id="PTHR30563:SF0">
    <property type="entry name" value="DNA RECOMBINATION PROTEIN RMUC"/>
    <property type="match status" value="1"/>
</dbReference>
<evidence type="ECO:0000256" key="1">
    <source>
        <dbReference type="ARBA" id="ARBA00003416"/>
    </source>
</evidence>
<dbReference type="Gene3D" id="1.20.120.20">
    <property type="entry name" value="Apolipoprotein"/>
    <property type="match status" value="1"/>
</dbReference>
<sequence length="458" mass="50583">MTVELIVSVVFSAVAAVCAAVCLVVTLLKAKKRGGTGTASPLDVESAARRLEESISWRLEGTKTAVLEASRQGAQGMSSLLVPFLESEKKTVDALAEQVDRQLTAVRDNQTKSAADINAQLERKLEAMATNMRAMLAEVRADNEKRLAEVRADNEKQLEKMRATVDEKLSETLDKRVQNAFKLVSDRLDSVQKGFGEMQQLTAKVGDLNRIFADVKKRGNWGEVALQTLFEQILSPEQYEVQFRVSPRSQEAVDFAVVLPGQTDESVYLPIDAKFPLEDYSHLVDASEEGDKVAVELARKRLLDRVKSEAKSIAAKYIKPPRTTNFAVMYVPSEGLYAEIMREGAFVGDLQAQCGVTVCGPSTVVALLNSLQVGFTTLKIQKQSGEMLKLMVKVKRDFGKFTELIHTVKVRAESVVKAVDDIDFRNQQIVRKLDKFEDIEPQLPEAAASVDAPTEGEE</sequence>
<dbReference type="InterPro" id="IPR003798">
    <property type="entry name" value="DNA_recombination_RmuC"/>
</dbReference>
<organism evidence="7 8">
    <name type="scientific">Candidatus Limadaptatus stercoripullorum</name>
    <dbReference type="NCBI Taxonomy" id="2840846"/>
    <lineage>
        <taxon>Bacteria</taxon>
        <taxon>Bacillati</taxon>
        <taxon>Bacillota</taxon>
        <taxon>Clostridia</taxon>
        <taxon>Eubacteriales</taxon>
        <taxon>Candidatus Limadaptatus</taxon>
    </lineage>
</organism>
<comment type="function">
    <text evidence="1">Involved in DNA recombination.</text>
</comment>
<reference evidence="7" key="2">
    <citation type="journal article" date="2021" name="PeerJ">
        <title>Extensive microbial diversity within the chicken gut microbiome revealed by metagenomics and culture.</title>
        <authorList>
            <person name="Gilroy R."/>
            <person name="Ravi A."/>
            <person name="Getino M."/>
            <person name="Pursley I."/>
            <person name="Horton D.L."/>
            <person name="Alikhan N.F."/>
            <person name="Baker D."/>
            <person name="Gharbi K."/>
            <person name="Hall N."/>
            <person name="Watson M."/>
            <person name="Adriaenssens E.M."/>
            <person name="Foster-Nyarko E."/>
            <person name="Jarju S."/>
            <person name="Secka A."/>
            <person name="Antonio M."/>
            <person name="Oren A."/>
            <person name="Chaudhuri R.R."/>
            <person name="La Ragione R."/>
            <person name="Hildebrand F."/>
            <person name="Pallen M.J."/>
        </authorList>
    </citation>
    <scope>NUCLEOTIDE SEQUENCE</scope>
    <source>
        <strain evidence="7">10406</strain>
    </source>
</reference>
<keyword evidence="4" id="KW-0233">DNA recombination</keyword>
<evidence type="ECO:0000313" key="7">
    <source>
        <dbReference type="EMBL" id="HIU98791.1"/>
    </source>
</evidence>
<gene>
    <name evidence="7" type="primary">rmuC</name>
    <name evidence="7" type="ORF">IAC73_02985</name>
</gene>
<keyword evidence="6" id="KW-0812">Transmembrane</keyword>
<evidence type="ECO:0000256" key="5">
    <source>
        <dbReference type="SAM" id="Coils"/>
    </source>
</evidence>
<name>A0A9D1N9U6_9FIRM</name>
<accession>A0A9D1N9U6</accession>
<dbReference type="Proteomes" id="UP000886857">
    <property type="component" value="Unassembled WGS sequence"/>
</dbReference>
<evidence type="ECO:0000313" key="8">
    <source>
        <dbReference type="Proteomes" id="UP000886857"/>
    </source>
</evidence>
<evidence type="ECO:0000256" key="6">
    <source>
        <dbReference type="SAM" id="Phobius"/>
    </source>
</evidence>
<feature type="coiled-coil region" evidence="5">
    <location>
        <begin position="118"/>
        <end position="171"/>
    </location>
</feature>
<proteinExistence type="inferred from homology"/>
<dbReference type="AlphaFoldDB" id="A0A9D1N9U6"/>
<dbReference type="Pfam" id="PF02646">
    <property type="entry name" value="RmuC"/>
    <property type="match status" value="1"/>
</dbReference>
<reference evidence="7" key="1">
    <citation type="submission" date="2020-10" db="EMBL/GenBank/DDBJ databases">
        <authorList>
            <person name="Gilroy R."/>
        </authorList>
    </citation>
    <scope>NUCLEOTIDE SEQUENCE</scope>
    <source>
        <strain evidence="7">10406</strain>
    </source>
</reference>
<dbReference type="GO" id="GO:0006310">
    <property type="term" value="P:DNA recombination"/>
    <property type="evidence" value="ECO:0007669"/>
    <property type="project" value="UniProtKB-KW"/>
</dbReference>
<comment type="caution">
    <text evidence="7">The sequence shown here is derived from an EMBL/GenBank/DDBJ whole genome shotgun (WGS) entry which is preliminary data.</text>
</comment>
<keyword evidence="6" id="KW-0472">Membrane</keyword>
<keyword evidence="3 5" id="KW-0175">Coiled coil</keyword>
<protein>
    <submittedName>
        <fullName evidence="7">DNA recombination protein RmuC</fullName>
    </submittedName>
</protein>
<evidence type="ECO:0000256" key="3">
    <source>
        <dbReference type="ARBA" id="ARBA00023054"/>
    </source>
</evidence>